<keyword evidence="2" id="KW-1185">Reference proteome</keyword>
<reference evidence="1" key="1">
    <citation type="submission" date="2021-05" db="EMBL/GenBank/DDBJ databases">
        <authorList>
            <person name="Scholz U."/>
            <person name="Mascher M."/>
            <person name="Fiebig A."/>
        </authorList>
    </citation>
    <scope>NUCLEOTIDE SEQUENCE [LARGE SCALE GENOMIC DNA]</scope>
</reference>
<dbReference type="EnsemblPlants" id="AVESA.00010b.r2.5CG0874780.1">
    <property type="protein sequence ID" value="AVESA.00010b.r2.5CG0874780.1.CDS"/>
    <property type="gene ID" value="AVESA.00010b.r2.5CG0874780"/>
</dbReference>
<organism evidence="1 2">
    <name type="scientific">Avena sativa</name>
    <name type="common">Oat</name>
    <dbReference type="NCBI Taxonomy" id="4498"/>
    <lineage>
        <taxon>Eukaryota</taxon>
        <taxon>Viridiplantae</taxon>
        <taxon>Streptophyta</taxon>
        <taxon>Embryophyta</taxon>
        <taxon>Tracheophyta</taxon>
        <taxon>Spermatophyta</taxon>
        <taxon>Magnoliopsida</taxon>
        <taxon>Liliopsida</taxon>
        <taxon>Poales</taxon>
        <taxon>Poaceae</taxon>
        <taxon>BOP clade</taxon>
        <taxon>Pooideae</taxon>
        <taxon>Poodae</taxon>
        <taxon>Poeae</taxon>
        <taxon>Poeae Chloroplast Group 1 (Aveneae type)</taxon>
        <taxon>Aveninae</taxon>
        <taxon>Avena</taxon>
    </lineage>
</organism>
<protein>
    <submittedName>
        <fullName evidence="1">Uncharacterized protein</fullName>
    </submittedName>
</protein>
<name>A0ACD5XZ70_AVESA</name>
<accession>A0ACD5XZ70</accession>
<evidence type="ECO:0000313" key="2">
    <source>
        <dbReference type="Proteomes" id="UP001732700"/>
    </source>
</evidence>
<sequence>MAEFALGLTKTAVEGTLSRVKLAVEEESKLNEQVQNDLVFITGEFEMMQAFLKVANSERVRNEVVRTWVRQLRNLAFDVEDCVEFIVHLDKKTTWGWLRRLWHMVYCRALPLPLDMAIIEVKLLKARVEDVSQRNTRYNLIMDSSSTSKAALPVEQPTLATTGASALHVLRGVWEAMGKWRSMGDLHKLVSGQGSDLQVISVWDSTGGDLGTRSIFSKMYNDQAICQEFESRAWVKLNHPFNPDECLESMLTQFCASSHQRNIDAVFRTRMKVAMAMKDDLMKAQLMREVMRGHKYIVILEDVPSVVEWDVLKMYLPDNHNDSRIVLSTKQLRVALFCTGMPYQVSELSQFSHDQSLCAFSEKCGRRSGIGELIWQIRCRGVISVCGSADSNSTLVNKVYNRIIHKSKQFDGVEFERHSWVDVPIPFNLEVFSRRLLLSLRSEDLVAEEIAAVGIMRDPCLTQECSKFLREDDCLVIINGLQCTNDWDSIKAALSPNHTKGCILVVTNEASVATHCVEEEGVLNTEDMEADAMLHSLIKGFGYYGSGDTEASDRGHHFSVRKEQAREWLRKLGDVYWEEMTGLETLLNNPGVVSLWGIADAGKSTLVRSAYYRKMVSSEGSYESGYEEKSIHLQDNTSMFSWVDVSHPFNLTDFSCSLFLDFHSDDTRSKKAAAVSMMEGQDPIQGCCKFLCENECFIVIDGLGSTHDWDLIKDNFLSKPIKGSIVVITKEATVATYCVNHEEDRVMKVTYIEFDRALGTPVKGCPYHLFSNRREEARDWTNKFRLLGKQNDSAHRFASSLIKSGPSVTSVWGIAGIGKSFVVRSVYCHLMLGLEQYVKYGDRGHVLVRHRPDFTTYIWADVPHPFNLTDLSWRLLQDFYSDDLHAKSTAAIRIMEGQDPIQECRRFLCEHRCLVVVDGLQSKDDWDLIKSAFRPDSTNACIVVITNEASVARYCVHNKKRQVVNVKGLKVDMALNLFQEIARSTKNFNAGDMELLKLIIAKCGGMPRIIATIAENIVEKGRELFTSGATYLLKGINDDFMGKVETDTNFHSLRGLFSWMQSYFDACSDTLKPCIFYLSVFPAGHIIKRRRLLRRWIAECYSRDTSSSTAEENGERLLSELVNLSIVQYKTRGVHCQVNGFFHEYIISRPMEDNLVFALEGSCSVNAQRAGQHLTIRSSWDRDITVFTSMDFSRLRSLTVFGKWMSFFISTDMRLLRVLDLTDTSHATNDDLEQIGKVMPRLKFLSLRGCMDITQLPESLCGLSQLQTLDVRCTSIVMLPPAIVKLKKLRYVRAGTTISSNECNDTGMTCVPLSDVEQTTTPPEHGNGMATTMPAQIVDVQTSTSSSSSVSCMPHGSVSSWFPKLCRRPQHDNGGVKVPLGIGKLTAMHTLGVVNVNVAGGRAILTELRKLTQLRKLGVSGINRGNSHEFYSAISGHAHLESLSVRLDKDKEGLFFRLDDITQPPMTLKSLKLYGDAQILPSWLMHHANLKKGNLEMNVSTQQDLDVIETLHCGDVFHRLCIKPIQDAMLRVGKLEDGSTRPGWSGKEFRVRVLEINCTTKLEINFGRWVHLYVQRLMIYCSNGSFLRVSGLGCLRGLKEVWLKGFYGDELKQDLQRQIDMFTNKPVLKLQGPRSS</sequence>
<reference evidence="1" key="2">
    <citation type="submission" date="2025-09" db="UniProtKB">
        <authorList>
            <consortium name="EnsemblPlants"/>
        </authorList>
    </citation>
    <scope>IDENTIFICATION</scope>
</reference>
<proteinExistence type="predicted"/>
<dbReference type="Proteomes" id="UP001732700">
    <property type="component" value="Chromosome 5C"/>
</dbReference>
<evidence type="ECO:0000313" key="1">
    <source>
        <dbReference type="EnsemblPlants" id="AVESA.00010b.r2.5CG0874780.1.CDS"/>
    </source>
</evidence>